<sequence length="78" mass="9058">MPKFVCSLYSNEVWNLSPEQANKQTFNTDGEAKEWFKQYCESPKFSGYTFDGNYNKNYVSCDGRSIGYINQYSDNATH</sequence>
<protein>
    <submittedName>
        <fullName evidence="1">Uncharacterized protein</fullName>
    </submittedName>
</protein>
<name>A0A2N6LEJ7_9CYAN</name>
<proteinExistence type="predicted"/>
<accession>A0A2N6LEJ7</accession>
<dbReference type="RefSeq" id="WP_102181970.1">
    <property type="nucleotide sequence ID" value="NZ_NMQE01000392.1"/>
</dbReference>
<evidence type="ECO:0000313" key="1">
    <source>
        <dbReference type="EMBL" id="PMB21888.1"/>
    </source>
</evidence>
<organism evidence="1 2">
    <name type="scientific">Fischerella thermalis CCMEE 5318</name>
    <dbReference type="NCBI Taxonomy" id="2019666"/>
    <lineage>
        <taxon>Bacteria</taxon>
        <taxon>Bacillati</taxon>
        <taxon>Cyanobacteriota</taxon>
        <taxon>Cyanophyceae</taxon>
        <taxon>Nostocales</taxon>
        <taxon>Hapalosiphonaceae</taxon>
        <taxon>Fischerella</taxon>
    </lineage>
</organism>
<dbReference type="AlphaFoldDB" id="A0A2N6LEJ7"/>
<dbReference type="Proteomes" id="UP000235081">
    <property type="component" value="Unassembled WGS sequence"/>
</dbReference>
<comment type="caution">
    <text evidence="1">The sequence shown here is derived from an EMBL/GenBank/DDBJ whole genome shotgun (WGS) entry which is preliminary data.</text>
</comment>
<reference evidence="1 2" key="1">
    <citation type="submission" date="2017-07" db="EMBL/GenBank/DDBJ databases">
        <title>Genomes of Fischerella (Mastigocladus) sp. strains.</title>
        <authorList>
            <person name="Miller S.R."/>
        </authorList>
    </citation>
    <scope>NUCLEOTIDE SEQUENCE [LARGE SCALE GENOMIC DNA]</scope>
    <source>
        <strain evidence="1 2">CCMEE 5318</strain>
    </source>
</reference>
<dbReference type="EMBL" id="NMQE01000392">
    <property type="protein sequence ID" value="PMB21888.1"/>
    <property type="molecule type" value="Genomic_DNA"/>
</dbReference>
<gene>
    <name evidence="1" type="ORF">CEN46_13570</name>
</gene>
<evidence type="ECO:0000313" key="2">
    <source>
        <dbReference type="Proteomes" id="UP000235081"/>
    </source>
</evidence>